<feature type="transmembrane region" description="Helical" evidence="1">
    <location>
        <begin position="201"/>
        <end position="225"/>
    </location>
</feature>
<evidence type="ECO:0000256" key="1">
    <source>
        <dbReference type="SAM" id="Phobius"/>
    </source>
</evidence>
<accession>A0A6A6J305</accession>
<dbReference type="OrthoDB" id="5416037at2759"/>
<dbReference type="PANTHER" id="PTHR34502">
    <property type="entry name" value="DUF6594 DOMAIN-CONTAINING PROTEIN-RELATED"/>
    <property type="match status" value="1"/>
</dbReference>
<feature type="domain" description="DUF6594" evidence="2">
    <location>
        <begin position="21"/>
        <end position="263"/>
    </location>
</feature>
<dbReference type="InterPro" id="IPR046529">
    <property type="entry name" value="DUF6594"/>
</dbReference>
<organism evidence="3 4">
    <name type="scientific">Trematosphaeria pertusa</name>
    <dbReference type="NCBI Taxonomy" id="390896"/>
    <lineage>
        <taxon>Eukaryota</taxon>
        <taxon>Fungi</taxon>
        <taxon>Dikarya</taxon>
        <taxon>Ascomycota</taxon>
        <taxon>Pezizomycotina</taxon>
        <taxon>Dothideomycetes</taxon>
        <taxon>Pleosporomycetidae</taxon>
        <taxon>Pleosporales</taxon>
        <taxon>Massarineae</taxon>
        <taxon>Trematosphaeriaceae</taxon>
        <taxon>Trematosphaeria</taxon>
    </lineage>
</organism>
<evidence type="ECO:0000313" key="4">
    <source>
        <dbReference type="Proteomes" id="UP000800094"/>
    </source>
</evidence>
<gene>
    <name evidence="3" type="ORF">BU26DRAFT_513548</name>
</gene>
<dbReference type="EMBL" id="ML987189">
    <property type="protein sequence ID" value="KAF2256771.1"/>
    <property type="molecule type" value="Genomic_DNA"/>
</dbReference>
<keyword evidence="1" id="KW-0472">Membrane</keyword>
<dbReference type="AlphaFoldDB" id="A0A6A6J305"/>
<dbReference type="Proteomes" id="UP000800094">
    <property type="component" value="Unassembled WGS sequence"/>
</dbReference>
<feature type="transmembrane region" description="Helical" evidence="1">
    <location>
        <begin position="232"/>
        <end position="252"/>
    </location>
</feature>
<name>A0A6A6J305_9PLEO</name>
<evidence type="ECO:0000259" key="2">
    <source>
        <dbReference type="Pfam" id="PF20237"/>
    </source>
</evidence>
<keyword evidence="4" id="KW-1185">Reference proteome</keyword>
<keyword evidence="1" id="KW-0812">Transmembrane</keyword>
<keyword evidence="1" id="KW-1133">Transmembrane helix</keyword>
<dbReference type="GeneID" id="54580977"/>
<proteinExistence type="predicted"/>
<evidence type="ECO:0000313" key="3">
    <source>
        <dbReference type="EMBL" id="KAF2256771.1"/>
    </source>
</evidence>
<reference evidence="3" key="1">
    <citation type="journal article" date="2020" name="Stud. Mycol.">
        <title>101 Dothideomycetes genomes: a test case for predicting lifestyles and emergence of pathogens.</title>
        <authorList>
            <person name="Haridas S."/>
            <person name="Albert R."/>
            <person name="Binder M."/>
            <person name="Bloem J."/>
            <person name="Labutti K."/>
            <person name="Salamov A."/>
            <person name="Andreopoulos B."/>
            <person name="Baker S."/>
            <person name="Barry K."/>
            <person name="Bills G."/>
            <person name="Bluhm B."/>
            <person name="Cannon C."/>
            <person name="Castanera R."/>
            <person name="Culley D."/>
            <person name="Daum C."/>
            <person name="Ezra D."/>
            <person name="Gonzalez J."/>
            <person name="Henrissat B."/>
            <person name="Kuo A."/>
            <person name="Liang C."/>
            <person name="Lipzen A."/>
            <person name="Lutzoni F."/>
            <person name="Magnuson J."/>
            <person name="Mondo S."/>
            <person name="Nolan M."/>
            <person name="Ohm R."/>
            <person name="Pangilinan J."/>
            <person name="Park H.-J."/>
            <person name="Ramirez L."/>
            <person name="Alfaro M."/>
            <person name="Sun H."/>
            <person name="Tritt A."/>
            <person name="Yoshinaga Y."/>
            <person name="Zwiers L.-H."/>
            <person name="Turgeon B."/>
            <person name="Goodwin S."/>
            <person name="Spatafora J."/>
            <person name="Crous P."/>
            <person name="Grigoriev I."/>
        </authorList>
    </citation>
    <scope>NUCLEOTIDE SEQUENCE</scope>
    <source>
        <strain evidence="3">CBS 122368</strain>
    </source>
</reference>
<sequence length="263" mass="30357">MTTSSSSKAPANDEPWKHTGYRDFTNFVVSDNDFFVLRRFSNLTARVLLALQDELSQQENQLHTLEDRICDSLAPEVHNGSFRYDTSEERSELIREIGRKLRAYNELILQHSDLRSRPRVPRRDVKRVSNWFRNHEGAIQTEEMQYITHESDLFAVALKAKAPLRRLLERSSRFRQSSLWKKASKIQNESVAYTSDYRIDFFVSLINTLLGMTMLIAPLWILAFVEDIVKRLAVITSFLVCFLCLVTFTTAARPFESLGATAA</sequence>
<dbReference type="PANTHER" id="PTHR34502:SF4">
    <property type="entry name" value="DUF6594 DOMAIN-CONTAINING PROTEIN"/>
    <property type="match status" value="1"/>
</dbReference>
<dbReference type="RefSeq" id="XP_033691775.1">
    <property type="nucleotide sequence ID" value="XM_033827647.1"/>
</dbReference>
<dbReference type="Pfam" id="PF20237">
    <property type="entry name" value="DUF6594"/>
    <property type="match status" value="1"/>
</dbReference>
<protein>
    <recommendedName>
        <fullName evidence="2">DUF6594 domain-containing protein</fullName>
    </recommendedName>
</protein>